<dbReference type="EMBL" id="JAGTXO010000023">
    <property type="protein sequence ID" value="KAG8462000.1"/>
    <property type="molecule type" value="Genomic_DNA"/>
</dbReference>
<dbReference type="OrthoDB" id="530504at2759"/>
<accession>A0A7R9UUT6</accession>
<reference evidence="2" key="2">
    <citation type="submission" date="2021-05" db="EMBL/GenBank/DDBJ databases">
        <title>The genome of the haptophyte Pavlova lutheri (Diacronema luteri, Pavlovales) - a model for lipid biosynthesis in eukaryotic algae.</title>
        <authorList>
            <person name="Hulatt C.J."/>
            <person name="Posewitz M.C."/>
        </authorList>
    </citation>
    <scope>NUCLEOTIDE SEQUENCE</scope>
    <source>
        <strain evidence="2">NIVA-4/92</strain>
    </source>
</reference>
<evidence type="ECO:0000313" key="2">
    <source>
        <dbReference type="EMBL" id="KAG8462000.1"/>
    </source>
</evidence>
<sequence>MIRVSLTFNTGPQAGKVLAAAAVRPDAEALLQLATNKFRLKRREAERARLFVWGRGAELPRAGDVRALITNGETIAVSLGEAYAGSLGRVGAAPADEPAGAPDAEARWSAPRPALAIIEWADAAQMNGALGRMSTLLEHPVHCALESTGLVSVAAQRALPSSSYVGHNLYDTTFAEFERRADMESAAIAAHDSAAGATSVETALRAVANVAAHDGPAATARAAAGPTAAEARFLARWRDAGCPPVVISYVRGAERTLQHELCHARYALEPTYRDAANALWAEHAGRLRGWMRDLGYHHSRHADEFGAYVLTEPASFWRGRLDAADVRRARSLFPAAVGLGDGHEDGHGAGGCDCEGEAAGKSA</sequence>
<evidence type="ECO:0000313" key="1">
    <source>
        <dbReference type="EMBL" id="CAD8275644.1"/>
    </source>
</evidence>
<gene>
    <name evidence="2" type="ORF">KFE25_014019</name>
    <name evidence="1" type="ORF">PLUT1463_LOCUS9960</name>
</gene>
<organism evidence="1">
    <name type="scientific">Diacronema lutheri</name>
    <name type="common">Unicellular marine alga</name>
    <name type="synonym">Monochrysis lutheri</name>
    <dbReference type="NCBI Taxonomy" id="2081491"/>
    <lineage>
        <taxon>Eukaryota</taxon>
        <taxon>Haptista</taxon>
        <taxon>Haptophyta</taxon>
        <taxon>Pavlovophyceae</taxon>
        <taxon>Pavlovales</taxon>
        <taxon>Pavlovaceae</taxon>
        <taxon>Diacronema</taxon>
    </lineage>
</organism>
<dbReference type="Proteomes" id="UP000751190">
    <property type="component" value="Unassembled WGS sequence"/>
</dbReference>
<evidence type="ECO:0000313" key="3">
    <source>
        <dbReference type="Proteomes" id="UP000751190"/>
    </source>
</evidence>
<dbReference type="OMA" id="ELCHARY"/>
<reference evidence="1" key="1">
    <citation type="submission" date="2021-01" db="EMBL/GenBank/DDBJ databases">
        <authorList>
            <person name="Corre E."/>
            <person name="Pelletier E."/>
            <person name="Niang G."/>
            <person name="Scheremetjew M."/>
            <person name="Finn R."/>
            <person name="Kale V."/>
            <person name="Holt S."/>
            <person name="Cochrane G."/>
            <person name="Meng A."/>
            <person name="Brown T."/>
            <person name="Cohen L."/>
        </authorList>
    </citation>
    <scope>NUCLEOTIDE SEQUENCE</scope>
    <source>
        <strain evidence="1">RCC1537</strain>
    </source>
</reference>
<dbReference type="EMBL" id="HBEB01015557">
    <property type="protein sequence ID" value="CAD8275644.1"/>
    <property type="molecule type" value="Transcribed_RNA"/>
</dbReference>
<proteinExistence type="predicted"/>
<name>A0A7R9UUT6_DIALT</name>
<protein>
    <submittedName>
        <fullName evidence="1">Uncharacterized protein</fullName>
    </submittedName>
</protein>
<dbReference type="AlphaFoldDB" id="A0A7R9UUT6"/>
<keyword evidence="3" id="KW-1185">Reference proteome</keyword>